<keyword evidence="1" id="KW-0812">Transmembrane</keyword>
<protein>
    <submittedName>
        <fullName evidence="2">Unannotated protein</fullName>
    </submittedName>
</protein>
<sequence>MSSNPFMEFLRPHRTVPITPWTGNGRWDLKPLRVLILFCGLFIFGLGDAFVIQSNIGNGPWSVLAQGVSEHLHISMGWSTFAISSAVLLAWIPLREKAGFGTLSNLVIIAIAIQIGVDVVPLQSSFLAGLLICLLGIAMIGVATALYITCGLGPGPRDGLMTAIHRRTGIRVGRVRLGIELSVVLMGALLGGNVGLGTLLFACLIGQSIAVALGVVARITEK</sequence>
<reference evidence="2" key="1">
    <citation type="submission" date="2020-05" db="EMBL/GenBank/DDBJ databases">
        <authorList>
            <person name="Chiriac C."/>
            <person name="Salcher M."/>
            <person name="Ghai R."/>
            <person name="Kavagutti S V."/>
        </authorList>
    </citation>
    <scope>NUCLEOTIDE SEQUENCE</scope>
</reference>
<dbReference type="EMBL" id="CAFAZY010000013">
    <property type="protein sequence ID" value="CAB4840186.1"/>
    <property type="molecule type" value="Genomic_DNA"/>
</dbReference>
<dbReference type="EMBL" id="CAFBQB010000072">
    <property type="protein sequence ID" value="CAB5042486.1"/>
    <property type="molecule type" value="Genomic_DNA"/>
</dbReference>
<name>A0A6J7B3T2_9ZZZZ</name>
<feature type="transmembrane region" description="Helical" evidence="1">
    <location>
        <begin position="126"/>
        <end position="152"/>
    </location>
</feature>
<dbReference type="InterPro" id="IPR038750">
    <property type="entry name" value="YczE/YyaS-like"/>
</dbReference>
<feature type="transmembrane region" description="Helical" evidence="1">
    <location>
        <begin position="99"/>
        <end position="120"/>
    </location>
</feature>
<evidence type="ECO:0000313" key="3">
    <source>
        <dbReference type="EMBL" id="CAB5042486.1"/>
    </source>
</evidence>
<feature type="transmembrane region" description="Helical" evidence="1">
    <location>
        <begin position="34"/>
        <end position="52"/>
    </location>
</feature>
<dbReference type="AlphaFoldDB" id="A0A6J7B3T2"/>
<dbReference type="PANTHER" id="PTHR40078:SF1">
    <property type="entry name" value="INTEGRAL MEMBRANE PROTEIN"/>
    <property type="match status" value="1"/>
</dbReference>
<keyword evidence="1" id="KW-0472">Membrane</keyword>
<feature type="transmembrane region" description="Helical" evidence="1">
    <location>
        <begin position="72"/>
        <end position="92"/>
    </location>
</feature>
<evidence type="ECO:0000313" key="2">
    <source>
        <dbReference type="EMBL" id="CAB4840186.1"/>
    </source>
</evidence>
<feature type="transmembrane region" description="Helical" evidence="1">
    <location>
        <begin position="173"/>
        <end position="190"/>
    </location>
</feature>
<dbReference type="Pfam" id="PF19700">
    <property type="entry name" value="DUF6198"/>
    <property type="match status" value="1"/>
</dbReference>
<accession>A0A6J7B3T2</accession>
<evidence type="ECO:0000256" key="1">
    <source>
        <dbReference type="SAM" id="Phobius"/>
    </source>
</evidence>
<feature type="transmembrane region" description="Helical" evidence="1">
    <location>
        <begin position="196"/>
        <end position="217"/>
    </location>
</feature>
<proteinExistence type="predicted"/>
<keyword evidence="1" id="KW-1133">Transmembrane helix</keyword>
<gene>
    <name evidence="2" type="ORF">UFOPK3255_00193</name>
    <name evidence="3" type="ORF">UFOPK4248_00637</name>
</gene>
<dbReference type="PANTHER" id="PTHR40078">
    <property type="entry name" value="INTEGRAL MEMBRANE PROTEIN-RELATED"/>
    <property type="match status" value="1"/>
</dbReference>
<organism evidence="2">
    <name type="scientific">freshwater metagenome</name>
    <dbReference type="NCBI Taxonomy" id="449393"/>
    <lineage>
        <taxon>unclassified sequences</taxon>
        <taxon>metagenomes</taxon>
        <taxon>ecological metagenomes</taxon>
    </lineage>
</organism>